<dbReference type="EMBL" id="BLLK01000046">
    <property type="protein sequence ID" value="GFH53257.1"/>
    <property type="molecule type" value="Genomic_DNA"/>
</dbReference>
<name>A0AAD3CWD4_9STRA</name>
<dbReference type="AlphaFoldDB" id="A0AAD3CWD4"/>
<evidence type="ECO:0000313" key="1">
    <source>
        <dbReference type="EMBL" id="GFH53257.1"/>
    </source>
</evidence>
<evidence type="ECO:0000313" key="2">
    <source>
        <dbReference type="Proteomes" id="UP001054902"/>
    </source>
</evidence>
<reference evidence="1 2" key="1">
    <citation type="journal article" date="2021" name="Sci. Rep.">
        <title>The genome of the diatom Chaetoceros tenuissimus carries an ancient integrated fragment of an extant virus.</title>
        <authorList>
            <person name="Hongo Y."/>
            <person name="Kimura K."/>
            <person name="Takaki Y."/>
            <person name="Yoshida Y."/>
            <person name="Baba S."/>
            <person name="Kobayashi G."/>
            <person name="Nagasaki K."/>
            <person name="Hano T."/>
            <person name="Tomaru Y."/>
        </authorList>
    </citation>
    <scope>NUCLEOTIDE SEQUENCE [LARGE SCALE GENOMIC DNA]</scope>
    <source>
        <strain evidence="1 2">NIES-3715</strain>
    </source>
</reference>
<organism evidence="1 2">
    <name type="scientific">Chaetoceros tenuissimus</name>
    <dbReference type="NCBI Taxonomy" id="426638"/>
    <lineage>
        <taxon>Eukaryota</taxon>
        <taxon>Sar</taxon>
        <taxon>Stramenopiles</taxon>
        <taxon>Ochrophyta</taxon>
        <taxon>Bacillariophyta</taxon>
        <taxon>Coscinodiscophyceae</taxon>
        <taxon>Chaetocerotophycidae</taxon>
        <taxon>Chaetocerotales</taxon>
        <taxon>Chaetocerotaceae</taxon>
        <taxon>Chaetoceros</taxon>
    </lineage>
</organism>
<sequence>MLRLQPLCRRYLIRYAFINKPKRLSSYKIVPSLYKDQRYITTNNEGSHSKDQMYLHIAPCGDFWTDTEIFAAKHLQPDYVKSIPISTSLSIDLEEVHGSVDVDLDSVLKEVYDTGDVSILEEVLDIEDSIMEDIVDSGDDAGST</sequence>
<proteinExistence type="predicted"/>
<protein>
    <submittedName>
        <fullName evidence="1">Uncharacterized protein</fullName>
    </submittedName>
</protein>
<comment type="caution">
    <text evidence="1">The sequence shown here is derived from an EMBL/GenBank/DDBJ whole genome shotgun (WGS) entry which is preliminary data.</text>
</comment>
<dbReference type="Proteomes" id="UP001054902">
    <property type="component" value="Unassembled WGS sequence"/>
</dbReference>
<gene>
    <name evidence="1" type="ORF">CTEN210_09733</name>
</gene>
<accession>A0AAD3CWD4</accession>
<keyword evidence="2" id="KW-1185">Reference proteome</keyword>